<sequence length="187" mass="20508">MLTKEAAPALRSPTTLFPPKAPRSPPEPLPSAQDSHINTMTDPCSWTLLFRKHRITVLLMLLPSETIPNTKQALLKALQARGLEDINGDTVPADPSEIELGVAVDKNDLDKGWTSLEALQLDDDEAPKRGGANKAATLSLKAADINNGQSIAFRFRKPRAEDSVDLELEDPGWDVILPRLEDDEEEP</sequence>
<evidence type="ECO:0000313" key="2">
    <source>
        <dbReference type="EMBL" id="KKK25368.1"/>
    </source>
</evidence>
<accession>A0A0F8V0Q7</accession>
<feature type="compositionally biased region" description="Pro residues" evidence="1">
    <location>
        <begin position="19"/>
        <end position="29"/>
    </location>
</feature>
<evidence type="ECO:0000256" key="1">
    <source>
        <dbReference type="SAM" id="MobiDB-lite"/>
    </source>
</evidence>
<dbReference type="VEuPathDB" id="FungiDB:P175DRAFT_0451387"/>
<feature type="region of interest" description="Disordered" evidence="1">
    <location>
        <begin position="1"/>
        <end position="37"/>
    </location>
</feature>
<name>A0A0F8V0Q7_9EURO</name>
<comment type="caution">
    <text evidence="2">The sequence shown here is derived from an EMBL/GenBank/DDBJ whole genome shotgun (WGS) entry which is preliminary data.</text>
</comment>
<protein>
    <submittedName>
        <fullName evidence="2">Uncharacterized protein</fullName>
    </submittedName>
</protein>
<proteinExistence type="predicted"/>
<gene>
    <name evidence="2" type="ORF">AOCH_002495</name>
</gene>
<keyword evidence="3" id="KW-1185">Reference proteome</keyword>
<dbReference type="AlphaFoldDB" id="A0A0F8V0Q7"/>
<dbReference type="EMBL" id="JYKN01000198">
    <property type="protein sequence ID" value="KKK25368.1"/>
    <property type="molecule type" value="Genomic_DNA"/>
</dbReference>
<reference evidence="2 3" key="1">
    <citation type="submission" date="2015-02" db="EMBL/GenBank/DDBJ databases">
        <title>Draft Genome Sequences of Two Closely-Related Aflatoxigenic Aspergillus Species Obtained from the Cote d'Ivoire.</title>
        <authorList>
            <person name="Moore G.G."/>
            <person name="Beltz S.B."/>
            <person name="Mack B.M."/>
        </authorList>
    </citation>
    <scope>NUCLEOTIDE SEQUENCE [LARGE SCALE GENOMIC DNA]</scope>
    <source>
        <strain evidence="2 3">SRRC1432</strain>
    </source>
</reference>
<dbReference type="Proteomes" id="UP000034947">
    <property type="component" value="Unassembled WGS sequence"/>
</dbReference>
<organism evidence="2 3">
    <name type="scientific">Aspergillus ochraceoroseus</name>
    <dbReference type="NCBI Taxonomy" id="138278"/>
    <lineage>
        <taxon>Eukaryota</taxon>
        <taxon>Fungi</taxon>
        <taxon>Dikarya</taxon>
        <taxon>Ascomycota</taxon>
        <taxon>Pezizomycotina</taxon>
        <taxon>Eurotiomycetes</taxon>
        <taxon>Eurotiomycetidae</taxon>
        <taxon>Eurotiales</taxon>
        <taxon>Aspergillaceae</taxon>
        <taxon>Aspergillus</taxon>
        <taxon>Aspergillus subgen. Nidulantes</taxon>
    </lineage>
</organism>
<evidence type="ECO:0000313" key="3">
    <source>
        <dbReference type="Proteomes" id="UP000034947"/>
    </source>
</evidence>
<dbReference type="OrthoDB" id="5376498at2759"/>